<dbReference type="Proteomes" id="UP000016922">
    <property type="component" value="Unassembled WGS sequence"/>
</dbReference>
<dbReference type="GO" id="GO:1904263">
    <property type="term" value="P:positive regulation of TORC1 signaling"/>
    <property type="evidence" value="ECO:0007669"/>
    <property type="project" value="TreeGrafter"/>
</dbReference>
<evidence type="ECO:0000256" key="4">
    <source>
        <dbReference type="ARBA" id="ARBA00022771"/>
    </source>
</evidence>
<feature type="region of interest" description="Disordered" evidence="7">
    <location>
        <begin position="727"/>
        <end position="747"/>
    </location>
</feature>
<dbReference type="PROSITE" id="PS50294">
    <property type="entry name" value="WD_REPEATS_REGION"/>
    <property type="match status" value="1"/>
</dbReference>
<dbReference type="GO" id="GO:0016239">
    <property type="term" value="P:positive regulation of macroautophagy"/>
    <property type="evidence" value="ECO:0007669"/>
    <property type="project" value="TreeGrafter"/>
</dbReference>
<feature type="compositionally biased region" description="Basic and acidic residues" evidence="7">
    <location>
        <begin position="629"/>
        <end position="649"/>
    </location>
</feature>
<feature type="repeat" description="WD" evidence="6">
    <location>
        <begin position="254"/>
        <end position="286"/>
    </location>
</feature>
<dbReference type="GO" id="GO:0005774">
    <property type="term" value="C:vacuolar membrane"/>
    <property type="evidence" value="ECO:0007669"/>
    <property type="project" value="TreeGrafter"/>
</dbReference>
<dbReference type="KEGG" id="glz:GLAREA_08440"/>
<dbReference type="GO" id="GO:0061700">
    <property type="term" value="C:GATOR2 complex"/>
    <property type="evidence" value="ECO:0007669"/>
    <property type="project" value="TreeGrafter"/>
</dbReference>
<dbReference type="PROSITE" id="PS00678">
    <property type="entry name" value="WD_REPEATS_1"/>
    <property type="match status" value="1"/>
</dbReference>
<feature type="compositionally biased region" description="Low complexity" evidence="7">
    <location>
        <begin position="1159"/>
        <end position="1170"/>
    </location>
</feature>
<dbReference type="RefSeq" id="XP_008088676.1">
    <property type="nucleotide sequence ID" value="XM_008090485.1"/>
</dbReference>
<gene>
    <name evidence="8" type="ORF">GLAREA_08440</name>
</gene>
<dbReference type="InterPro" id="IPR019775">
    <property type="entry name" value="WD40_repeat_CS"/>
</dbReference>
<dbReference type="OMA" id="QTWRIVK"/>
<name>S3DD17_GLAL2</name>
<keyword evidence="9" id="KW-1185">Reference proteome</keyword>
<dbReference type="EMBL" id="KE145373">
    <property type="protein sequence ID" value="EPE24588.1"/>
    <property type="molecule type" value="Genomic_DNA"/>
</dbReference>
<feature type="compositionally biased region" description="Polar residues" evidence="7">
    <location>
        <begin position="14"/>
        <end position="39"/>
    </location>
</feature>
<evidence type="ECO:0000256" key="2">
    <source>
        <dbReference type="ARBA" id="ARBA00022723"/>
    </source>
</evidence>
<protein>
    <submittedName>
        <fullName evidence="8">WD40 repeat-like protein</fullName>
    </submittedName>
</protein>
<reference evidence="8 9" key="1">
    <citation type="journal article" date="2013" name="BMC Genomics">
        <title>Genomics-driven discovery of the pneumocandin biosynthetic gene cluster in the fungus Glarea lozoyensis.</title>
        <authorList>
            <person name="Chen L."/>
            <person name="Yue Q."/>
            <person name="Zhang X."/>
            <person name="Xiang M."/>
            <person name="Wang C."/>
            <person name="Li S."/>
            <person name="Che Y."/>
            <person name="Ortiz-Lopez F.J."/>
            <person name="Bills G.F."/>
            <person name="Liu X."/>
            <person name="An Z."/>
        </authorList>
    </citation>
    <scope>NUCLEOTIDE SEQUENCE [LARGE SCALE GENOMIC DNA]</scope>
    <source>
        <strain evidence="9">ATCC 20868 / MF5171</strain>
    </source>
</reference>
<dbReference type="AlphaFoldDB" id="S3DD17"/>
<dbReference type="PROSITE" id="PS50082">
    <property type="entry name" value="WD_REPEATS_2"/>
    <property type="match status" value="2"/>
</dbReference>
<evidence type="ECO:0000313" key="8">
    <source>
        <dbReference type="EMBL" id="EPE24588.1"/>
    </source>
</evidence>
<evidence type="ECO:0000256" key="7">
    <source>
        <dbReference type="SAM" id="MobiDB-lite"/>
    </source>
</evidence>
<feature type="region of interest" description="Disordered" evidence="7">
    <location>
        <begin position="427"/>
        <end position="496"/>
    </location>
</feature>
<dbReference type="GeneID" id="19467489"/>
<accession>S3DD17</accession>
<feature type="region of interest" description="Disordered" evidence="7">
    <location>
        <begin position="1"/>
        <end position="39"/>
    </location>
</feature>
<keyword evidence="5" id="KW-0862">Zinc</keyword>
<keyword evidence="4" id="KW-0863">Zinc-finger</keyword>
<evidence type="ECO:0000256" key="6">
    <source>
        <dbReference type="PROSITE-ProRule" id="PRU00221"/>
    </source>
</evidence>
<feature type="region of interest" description="Disordered" evidence="7">
    <location>
        <begin position="1158"/>
        <end position="1178"/>
    </location>
</feature>
<keyword evidence="2" id="KW-0479">Metal-binding</keyword>
<dbReference type="InterPro" id="IPR036322">
    <property type="entry name" value="WD40_repeat_dom_sf"/>
</dbReference>
<dbReference type="SUPFAM" id="SSF50978">
    <property type="entry name" value="WD40 repeat-like"/>
    <property type="match status" value="1"/>
</dbReference>
<evidence type="ECO:0000256" key="3">
    <source>
        <dbReference type="ARBA" id="ARBA00022737"/>
    </source>
</evidence>
<dbReference type="SMART" id="SM00320">
    <property type="entry name" value="WD40"/>
    <property type="match status" value="4"/>
</dbReference>
<dbReference type="InterPro" id="IPR015943">
    <property type="entry name" value="WD40/YVTN_repeat-like_dom_sf"/>
</dbReference>
<dbReference type="STRING" id="1116229.S3DD17"/>
<evidence type="ECO:0000256" key="5">
    <source>
        <dbReference type="ARBA" id="ARBA00022833"/>
    </source>
</evidence>
<evidence type="ECO:0000313" key="9">
    <source>
        <dbReference type="Proteomes" id="UP000016922"/>
    </source>
</evidence>
<dbReference type="InterPro" id="IPR001680">
    <property type="entry name" value="WD40_rpt"/>
</dbReference>
<feature type="compositionally biased region" description="Polar residues" evidence="7">
    <location>
        <begin position="473"/>
        <end position="490"/>
    </location>
</feature>
<keyword evidence="1 6" id="KW-0853">WD repeat</keyword>
<proteinExistence type="predicted"/>
<dbReference type="HOGENOM" id="CLU_002874_0_0_1"/>
<dbReference type="PANTHER" id="PTHR46200:SF1">
    <property type="entry name" value="GATOR COMPLEX PROTEIN WDR24"/>
    <property type="match status" value="1"/>
</dbReference>
<evidence type="ECO:0000256" key="1">
    <source>
        <dbReference type="ARBA" id="ARBA00022574"/>
    </source>
</evidence>
<sequence length="1217" mass="135184">MNKGGKQIMRKLLGQTTVDRSTENNSIESPQLRPSASQTSVHSAGASIACLDRSPDGQRAVIAGSKLFKILKVDGATIKEELDLRAIISSYANNHDPSAATPEQLTIKAVKWSHSALDSTIVTACGNGRMTVYDLNHGGDGFEIGRINEHNRQVHKLDISPYKENWLLSASQDGTVRVYDLRTPRGTRGGNGASFFRTWHMFKCNAESVRDVKWSPTDGFEFACCTEAGQVQKWDIRKPGAPVLKIAAHQKCSSIDWHPDGKHLVSGGNDQFCHVWDLSKSADRNQKPRYSFATPAPVSTVSWRPATWSATAQGLRAAQITVSYDDTTISKTQNSRVHIWDLARPSMPFKEIEQWDTAPTGVVWNTRDLLWAVDREGRFSQTDVAFSPKVIERKSLSTFAFSPTGDTLMFLEERQVYRRRSRPLLPSPDVLPSFQHSNNGPLLSVSRSDSEEDVVGSFLGPTKARRHRRRRSGQSNQSFSSTPPTSTGATNKPEIMPLDDGVKVTGVYKPQQVIAIGRAPSTAKRATHQYFTNKYLTQLWRFSAMETGVVATNEKIKIVTEEFAKTAEMIGHYRLAQTWRILGYTMNLLLTRRAEHHRQNRLKPPEPTPKKDMWKEQLAAFDARNSTRHGSETPRRRQRGDRTPRRQDHASTPLDSPRNRSPRSYSRNHSPRHHKATTIIHDEMESTSNVATPLVRPVRDHVAAPIREAMHTPINIDDDKLDLAGKTSAATPSPIPVPGAFSKESSVSPSIDGYDFYGIDSLSPVVDFHVPQRKQPLRLDYANDTQQIIQPGLQRHDSGESFQMFSTSNESQQTKFLSSSVSDRDTSLRDRVHSWESSLPNHPRVRLNSEALTDSSVEPVEGSSGANSSVEQSAFPYESLTRPKIRVQEPSMQSNTHTLALGPIEETAQSPTATDKPIENPNIIERDFLPQAGDPSFTISPIDAATLVQRSIDFETQSGSLHASIMVLLFRSLLPASAIDSTRANAIIGQYHYRLTTFQLHLEAALLRNLSTPVYPSVFSVAQENINCGFFCTSCQKPIENDPLIPNSVWRCTRCERATEPCAICHHRELDSSLDFETLDVPVPTSTWWYCPGCGHGGHTACMSAWHGISTPSEHSKGCCPLEGCLHPCLPGEWRTQRAEEKKTLKDREMANLVRENSRMGSRGAAAMGRGVRRDGREVAQSKAVEGVRVALGMAAGERGLERKKSVKLVAPGEEGV</sequence>
<dbReference type="Pfam" id="PF00400">
    <property type="entry name" value="WD40"/>
    <property type="match status" value="2"/>
</dbReference>
<organism evidence="8 9">
    <name type="scientific">Glarea lozoyensis (strain ATCC 20868 / MF5171)</name>
    <dbReference type="NCBI Taxonomy" id="1116229"/>
    <lineage>
        <taxon>Eukaryota</taxon>
        <taxon>Fungi</taxon>
        <taxon>Dikarya</taxon>
        <taxon>Ascomycota</taxon>
        <taxon>Pezizomycotina</taxon>
        <taxon>Leotiomycetes</taxon>
        <taxon>Helotiales</taxon>
        <taxon>Helotiaceae</taxon>
        <taxon>Glarea</taxon>
    </lineage>
</organism>
<feature type="region of interest" description="Disordered" evidence="7">
    <location>
        <begin position="833"/>
        <end position="875"/>
    </location>
</feature>
<dbReference type="PANTHER" id="PTHR46200">
    <property type="entry name" value="GATOR COMPLEX PROTEIN WDR24"/>
    <property type="match status" value="1"/>
</dbReference>
<dbReference type="GO" id="GO:0008270">
    <property type="term" value="F:zinc ion binding"/>
    <property type="evidence" value="ECO:0007669"/>
    <property type="project" value="UniProtKB-KW"/>
</dbReference>
<dbReference type="InterPro" id="IPR037590">
    <property type="entry name" value="WDR24"/>
</dbReference>
<dbReference type="OrthoDB" id="60955at2759"/>
<feature type="region of interest" description="Disordered" evidence="7">
    <location>
        <begin position="621"/>
        <end position="681"/>
    </location>
</feature>
<dbReference type="eggNOG" id="KOG0269">
    <property type="taxonomic scope" value="Eukaryota"/>
</dbReference>
<keyword evidence="3" id="KW-0677">Repeat</keyword>
<dbReference type="Gene3D" id="2.130.10.10">
    <property type="entry name" value="YVTN repeat-like/Quinoprotein amine dehydrogenase"/>
    <property type="match status" value="2"/>
</dbReference>
<feature type="repeat" description="WD" evidence="6">
    <location>
        <begin position="147"/>
        <end position="189"/>
    </location>
</feature>
<feature type="compositionally biased region" description="Basic residues" evidence="7">
    <location>
        <begin position="463"/>
        <end position="472"/>
    </location>
</feature>
<dbReference type="GO" id="GO:0005829">
    <property type="term" value="C:cytosol"/>
    <property type="evidence" value="ECO:0007669"/>
    <property type="project" value="TreeGrafter"/>
</dbReference>